<name>A0A1E1F574_9SPHN</name>
<sequence length="116" mass="13291">MVQLIPLLTAFGLGSIVTALIQSWLAQRSKQDERAFREKQAAYIGLLEAYHRAAVERTDEAAKAFAYWQMRCELVAPVSVRDAIRRIVETNDDRSARMKADYDMKEAMRADLRITK</sequence>
<protein>
    <submittedName>
        <fullName evidence="1">Uncharacterized protein</fullName>
    </submittedName>
</protein>
<accession>A0A1E1F574</accession>
<dbReference type="Proteomes" id="UP000218272">
    <property type="component" value="Chromosome SCLO_1"/>
</dbReference>
<dbReference type="AlphaFoldDB" id="A0A1E1F574"/>
<keyword evidence="2" id="KW-1185">Reference proteome</keyword>
<gene>
    <name evidence="1" type="ORF">SCLO_1026250</name>
</gene>
<dbReference type="EMBL" id="AP017655">
    <property type="protein sequence ID" value="BAV65665.1"/>
    <property type="molecule type" value="Genomic_DNA"/>
</dbReference>
<reference evidence="1 2" key="1">
    <citation type="submission" date="2016-10" db="EMBL/GenBank/DDBJ databases">
        <title>Complete Genome Sequence of the Nonylphenol-Degrading Bacterium Sphingobium cloacae JCM 10874T.</title>
        <authorList>
            <person name="Ootsuka M."/>
            <person name="Nishizawa T."/>
            <person name="Ohta H."/>
        </authorList>
    </citation>
    <scope>NUCLEOTIDE SEQUENCE [LARGE SCALE GENOMIC DNA]</scope>
    <source>
        <strain evidence="1 2">JCM 10874</strain>
    </source>
</reference>
<proteinExistence type="predicted"/>
<evidence type="ECO:0000313" key="1">
    <source>
        <dbReference type="EMBL" id="BAV65665.1"/>
    </source>
</evidence>
<organism evidence="1 2">
    <name type="scientific">Sphingobium cloacae</name>
    <dbReference type="NCBI Taxonomy" id="120107"/>
    <lineage>
        <taxon>Bacteria</taxon>
        <taxon>Pseudomonadati</taxon>
        <taxon>Pseudomonadota</taxon>
        <taxon>Alphaproteobacteria</taxon>
        <taxon>Sphingomonadales</taxon>
        <taxon>Sphingomonadaceae</taxon>
        <taxon>Sphingobium</taxon>
    </lineage>
</organism>
<dbReference type="OrthoDB" id="7065898at2"/>
<dbReference type="RefSeq" id="WP_066521187.1">
    <property type="nucleotide sequence ID" value="NZ_AP017655.1"/>
</dbReference>
<evidence type="ECO:0000313" key="2">
    <source>
        <dbReference type="Proteomes" id="UP000218272"/>
    </source>
</evidence>
<dbReference type="KEGG" id="sclo:SCLO_1026250"/>